<comment type="caution">
    <text evidence="1">The sequence shown here is derived from an EMBL/GenBank/DDBJ whole genome shotgun (WGS) entry which is preliminary data.</text>
</comment>
<organism evidence="1 2">
    <name type="scientific">Anabaena sphaerica FACHB-251</name>
    <dbReference type="NCBI Taxonomy" id="2692883"/>
    <lineage>
        <taxon>Bacteria</taxon>
        <taxon>Bacillati</taxon>
        <taxon>Cyanobacteriota</taxon>
        <taxon>Cyanophyceae</taxon>
        <taxon>Nostocales</taxon>
        <taxon>Nostocaceae</taxon>
        <taxon>Anabaena</taxon>
    </lineage>
</organism>
<gene>
    <name evidence="1" type="ORF">H6G06_26590</name>
</gene>
<name>A0A927A456_9NOST</name>
<sequence length="127" mass="14673">MAVNKGKLRSALGDNPLAQSIFSKTAAEETEAQPTSEPKSIFLENVDKEEKEAVNLRLPIQLNDWLNERLKRGKRLHKHKIPKEIWVQTALEFLMAMPVDWDEIGSEESLRQVLFDIYNRIIRTDNS</sequence>
<keyword evidence="2" id="KW-1185">Reference proteome</keyword>
<reference evidence="2" key="1">
    <citation type="journal article" date="2020" name="ISME J.">
        <title>Comparative genomics reveals insights into cyanobacterial evolution and habitat adaptation.</title>
        <authorList>
            <person name="Chen M.Y."/>
            <person name="Teng W.K."/>
            <person name="Zhao L."/>
            <person name="Hu C.X."/>
            <person name="Zhou Y.K."/>
            <person name="Han B.P."/>
            <person name="Song L.R."/>
            <person name="Shu W.S."/>
        </authorList>
    </citation>
    <scope>NUCLEOTIDE SEQUENCE [LARGE SCALE GENOMIC DNA]</scope>
    <source>
        <strain evidence="2">FACHB-251</strain>
    </source>
</reference>
<evidence type="ECO:0000313" key="2">
    <source>
        <dbReference type="Proteomes" id="UP000662185"/>
    </source>
</evidence>
<dbReference type="AlphaFoldDB" id="A0A927A456"/>
<protein>
    <submittedName>
        <fullName evidence="1">Uncharacterized protein</fullName>
    </submittedName>
</protein>
<dbReference type="EMBL" id="JACJQU010000037">
    <property type="protein sequence ID" value="MBD2296946.1"/>
    <property type="molecule type" value="Genomic_DNA"/>
</dbReference>
<dbReference type="Proteomes" id="UP000662185">
    <property type="component" value="Unassembled WGS sequence"/>
</dbReference>
<dbReference type="RefSeq" id="WP_190565064.1">
    <property type="nucleotide sequence ID" value="NZ_JACJQU010000037.1"/>
</dbReference>
<proteinExistence type="predicted"/>
<accession>A0A927A456</accession>
<evidence type="ECO:0000313" key="1">
    <source>
        <dbReference type="EMBL" id="MBD2296946.1"/>
    </source>
</evidence>